<evidence type="ECO:0000313" key="2">
    <source>
        <dbReference type="Proteomes" id="UP000474175"/>
    </source>
</evidence>
<evidence type="ECO:0008006" key="3">
    <source>
        <dbReference type="Google" id="ProtNLM"/>
    </source>
</evidence>
<sequence length="166" mass="18663">MSIDVPSPDAVAFRPNLRLTRNFFNNRIVVASTVGYFSKSDANSSFPNFVFRGNQRKRITADFTLLINLLKRNQHTLRIGGGLSVWYIDDKLIDSSVFLTVSPTSPAISLYFLAYNQIRVIDTGWHVTAEYEYLITPKLGIDARLTFTAVHLEQSSLAGIGLGYHF</sequence>
<dbReference type="Proteomes" id="UP000474175">
    <property type="component" value="Unassembled WGS sequence"/>
</dbReference>
<keyword evidence="2" id="KW-1185">Reference proteome</keyword>
<comment type="caution">
    <text evidence="1">The sequence shown here is derived from an EMBL/GenBank/DDBJ whole genome shotgun (WGS) entry which is preliminary data.</text>
</comment>
<accession>A0A6L9L5I8</accession>
<reference evidence="1 2" key="1">
    <citation type="submission" date="2020-02" db="EMBL/GenBank/DDBJ databases">
        <title>Draft genome sequence of two Spirosoma agri KCTC 52727 and Spirosoma terrae KCTC 52035.</title>
        <authorList>
            <person name="Rojas J."/>
            <person name="Ambika Manirajan B."/>
            <person name="Suarez C."/>
            <person name="Ratering S."/>
            <person name="Schnell S."/>
        </authorList>
    </citation>
    <scope>NUCLEOTIDE SEQUENCE [LARGE SCALE GENOMIC DNA]</scope>
    <source>
        <strain evidence="1 2">KCTC 52035</strain>
    </source>
</reference>
<evidence type="ECO:0000313" key="1">
    <source>
        <dbReference type="EMBL" id="NDU95875.1"/>
    </source>
</evidence>
<proteinExistence type="predicted"/>
<dbReference type="AlphaFoldDB" id="A0A6L9L5I8"/>
<dbReference type="InterPro" id="IPR011250">
    <property type="entry name" value="OMP/PagP_B-barrel"/>
</dbReference>
<dbReference type="RefSeq" id="WP_163948827.1">
    <property type="nucleotide sequence ID" value="NZ_JAAFZH010000005.1"/>
</dbReference>
<protein>
    <recommendedName>
        <fullName evidence="3">Outer membrane beta-barrel protein</fullName>
    </recommendedName>
</protein>
<name>A0A6L9L5I8_9BACT</name>
<dbReference type="SUPFAM" id="SSF56925">
    <property type="entry name" value="OMPA-like"/>
    <property type="match status" value="1"/>
</dbReference>
<organism evidence="1 2">
    <name type="scientific">Spirosoma terrae</name>
    <dbReference type="NCBI Taxonomy" id="1968276"/>
    <lineage>
        <taxon>Bacteria</taxon>
        <taxon>Pseudomonadati</taxon>
        <taxon>Bacteroidota</taxon>
        <taxon>Cytophagia</taxon>
        <taxon>Cytophagales</taxon>
        <taxon>Cytophagaceae</taxon>
        <taxon>Spirosoma</taxon>
    </lineage>
</organism>
<gene>
    <name evidence="1" type="ORF">GK108_13410</name>
</gene>
<dbReference type="EMBL" id="JAAFZH010000005">
    <property type="protein sequence ID" value="NDU95875.1"/>
    <property type="molecule type" value="Genomic_DNA"/>
</dbReference>